<organism evidence="2 3">
    <name type="scientific">Sphingomonas endophytica</name>
    <dbReference type="NCBI Taxonomy" id="869719"/>
    <lineage>
        <taxon>Bacteria</taxon>
        <taxon>Pseudomonadati</taxon>
        <taxon>Pseudomonadota</taxon>
        <taxon>Alphaproteobacteria</taxon>
        <taxon>Sphingomonadales</taxon>
        <taxon>Sphingomonadaceae</taxon>
        <taxon>Sphingomonas</taxon>
    </lineage>
</organism>
<proteinExistence type="predicted"/>
<keyword evidence="1" id="KW-0732">Signal</keyword>
<name>A0A7X0JBM2_9SPHN</name>
<accession>A0A7X0JBM2</accession>
<dbReference type="EMBL" id="JACHBT010000007">
    <property type="protein sequence ID" value="MBB6504629.1"/>
    <property type="molecule type" value="Genomic_DNA"/>
</dbReference>
<dbReference type="AlphaFoldDB" id="A0A7X0JBM2"/>
<comment type="caution">
    <text evidence="2">The sequence shown here is derived from an EMBL/GenBank/DDBJ whole genome shotgun (WGS) entry which is preliminary data.</text>
</comment>
<gene>
    <name evidence="2" type="ORF">F4693_001602</name>
</gene>
<protein>
    <recommendedName>
        <fullName evidence="4">Lysozyme inhibitor LprI N-terminal domain-containing protein</fullName>
    </recommendedName>
</protein>
<feature type="signal peptide" evidence="1">
    <location>
        <begin position="1"/>
        <end position="18"/>
    </location>
</feature>
<evidence type="ECO:0000313" key="3">
    <source>
        <dbReference type="Proteomes" id="UP000522313"/>
    </source>
</evidence>
<dbReference type="Proteomes" id="UP000522313">
    <property type="component" value="Unassembled WGS sequence"/>
</dbReference>
<reference evidence="2 3" key="2">
    <citation type="submission" date="2020-08" db="EMBL/GenBank/DDBJ databases">
        <authorList>
            <person name="Partida-Martinez L."/>
            <person name="Huntemann M."/>
            <person name="Clum A."/>
            <person name="Wang J."/>
            <person name="Palaniappan K."/>
            <person name="Ritter S."/>
            <person name="Chen I.-M."/>
            <person name="Stamatis D."/>
            <person name="Reddy T."/>
            <person name="O'Malley R."/>
            <person name="Daum C."/>
            <person name="Shapiro N."/>
            <person name="Ivanova N."/>
            <person name="Kyrpides N."/>
            <person name="Woyke T."/>
        </authorList>
    </citation>
    <scope>NUCLEOTIDE SEQUENCE [LARGE SCALE GENOMIC DNA]</scope>
    <source>
        <strain evidence="2 3">AS3.13</strain>
    </source>
</reference>
<feature type="chain" id="PRO_5030988728" description="Lysozyme inhibitor LprI N-terminal domain-containing protein" evidence="1">
    <location>
        <begin position="19"/>
        <end position="305"/>
    </location>
</feature>
<dbReference type="RefSeq" id="WP_184505020.1">
    <property type="nucleotide sequence ID" value="NZ_JACHBT010000007.1"/>
</dbReference>
<reference evidence="2 3" key="1">
    <citation type="submission" date="2020-08" db="EMBL/GenBank/DDBJ databases">
        <title>The Agave Microbiome: Exploring the role of microbial communities in plant adaptations to desert environments.</title>
        <authorList>
            <person name="Partida-Martinez L.P."/>
        </authorList>
    </citation>
    <scope>NUCLEOTIDE SEQUENCE [LARGE SCALE GENOMIC DNA]</scope>
    <source>
        <strain evidence="2 3">AS3.13</strain>
    </source>
</reference>
<sequence length="305" mass="32836">MRIVTLAVLGLLIAAAPAEVPTGRFQEWRSWEKKPLTFTSGGVTVAVTPLPCPAQSRGDDTCSWEHFNNQAEVTVTAPGVVPLTVKTDREGAYARIAVVKLRHDDPRPGVIVESQSGGSSGDLTLQLIVPTPDGYTVATSEAAGIRLQGQIEDGPRDLSGDGKIDLVLQDPAFGTVFGCNACTPRPPLIVTVGAGRLVNESRDPALRPVFLADMARLRPRCFSTDRDRNGACAAYVADAARAGRLTTAWAAMMKHYQRDGRSWEWCDVPVSHWAGRNCPAGRTTRFTTFPDALRAILERGGYLPG</sequence>
<evidence type="ECO:0000313" key="2">
    <source>
        <dbReference type="EMBL" id="MBB6504629.1"/>
    </source>
</evidence>
<evidence type="ECO:0008006" key="4">
    <source>
        <dbReference type="Google" id="ProtNLM"/>
    </source>
</evidence>
<evidence type="ECO:0000256" key="1">
    <source>
        <dbReference type="SAM" id="SignalP"/>
    </source>
</evidence>